<dbReference type="EMBL" id="MASJ01000020">
    <property type="protein sequence ID" value="OCS84861.1"/>
    <property type="molecule type" value="Genomic_DNA"/>
</dbReference>
<dbReference type="Gene3D" id="3.30.565.10">
    <property type="entry name" value="Histidine kinase-like ATPase, C-terminal domain"/>
    <property type="match status" value="1"/>
</dbReference>
<dbReference type="AlphaFoldDB" id="A0A1C0YCI6"/>
<dbReference type="PANTHER" id="PTHR40448:SF1">
    <property type="entry name" value="TWO-COMPONENT SENSOR HISTIDINE KINASE"/>
    <property type="match status" value="1"/>
</dbReference>
<name>A0A1C0YCI6_9BACL</name>
<evidence type="ECO:0000259" key="2">
    <source>
        <dbReference type="SMART" id="SM00387"/>
    </source>
</evidence>
<sequence length="434" mass="49314">MKRVKVKLIIVLSILVVIFFVGISMYNSFTNIEFTVEDAIANQNLEAAKSIAHALDLDTYERFLTARQRNEDYWAIRQYLNDAREKLGVLYVYTLEIDNPVTSKILIVGYPENKQNEYDFPIGEACTVPEAQVKMAYEEGKPFITEALEDTIYGHRYITVGTPIHNEQGEIISYLAIDINIDTLHDIKKSVTANNILLLLMNGIIIMIFSVALFFLQRWYQKEVGTAEYTYQKDIKTLMASVSSLRHDYTNQIQVLHGFLQLGLIEQAMTYIDSVAKDIHTIEALQLNVANPALAILLESKKLACQNQQIDIELTVADHPFDRIKTMDLITILSNLIDNAIEATIELPVELRHITVSCDVSMSEQVFIIKNTGQKPPNFEQIFEQGFSTKKPEKGRVRGQGLFIVKEMVDKYNGIIHFETISANETIAIVKIPL</sequence>
<keyword evidence="1" id="KW-0472">Membrane</keyword>
<dbReference type="InterPro" id="IPR003594">
    <property type="entry name" value="HATPase_dom"/>
</dbReference>
<dbReference type="Pfam" id="PF14501">
    <property type="entry name" value="HATPase_c_5"/>
    <property type="match status" value="1"/>
</dbReference>
<dbReference type="GO" id="GO:0042802">
    <property type="term" value="F:identical protein binding"/>
    <property type="evidence" value="ECO:0007669"/>
    <property type="project" value="TreeGrafter"/>
</dbReference>
<feature type="transmembrane region" description="Helical" evidence="1">
    <location>
        <begin position="7"/>
        <end position="26"/>
    </location>
</feature>
<dbReference type="SMART" id="SM00387">
    <property type="entry name" value="HATPase_c"/>
    <property type="match status" value="1"/>
</dbReference>
<dbReference type="OrthoDB" id="3173688at2"/>
<evidence type="ECO:0000313" key="4">
    <source>
        <dbReference type="Proteomes" id="UP000093199"/>
    </source>
</evidence>
<feature type="domain" description="Histidine kinase/HSP90-like ATPase" evidence="2">
    <location>
        <begin position="324"/>
        <end position="434"/>
    </location>
</feature>
<gene>
    <name evidence="3" type="ORF">A6M13_14700</name>
</gene>
<feature type="transmembrane region" description="Helical" evidence="1">
    <location>
        <begin position="196"/>
        <end position="216"/>
    </location>
</feature>
<dbReference type="SUPFAM" id="SSF55874">
    <property type="entry name" value="ATPase domain of HSP90 chaperone/DNA topoisomerase II/histidine kinase"/>
    <property type="match status" value="1"/>
</dbReference>
<organism evidence="3 4">
    <name type="scientific">Caryophanon tenue</name>
    <dbReference type="NCBI Taxonomy" id="33978"/>
    <lineage>
        <taxon>Bacteria</taxon>
        <taxon>Bacillati</taxon>
        <taxon>Bacillota</taxon>
        <taxon>Bacilli</taxon>
        <taxon>Bacillales</taxon>
        <taxon>Caryophanaceae</taxon>
        <taxon>Caryophanon</taxon>
    </lineage>
</organism>
<dbReference type="InterPro" id="IPR029151">
    <property type="entry name" value="Sensor-like_sf"/>
</dbReference>
<dbReference type="Gene3D" id="1.10.287.130">
    <property type="match status" value="1"/>
</dbReference>
<dbReference type="CDD" id="cd18773">
    <property type="entry name" value="PDC1_HK_sensor"/>
    <property type="match status" value="1"/>
</dbReference>
<dbReference type="PANTHER" id="PTHR40448">
    <property type="entry name" value="TWO-COMPONENT SENSOR HISTIDINE KINASE"/>
    <property type="match status" value="1"/>
</dbReference>
<keyword evidence="1" id="KW-1133">Transmembrane helix</keyword>
<dbReference type="Pfam" id="PF14689">
    <property type="entry name" value="SPOB_a"/>
    <property type="match status" value="1"/>
</dbReference>
<dbReference type="InterPro" id="IPR039506">
    <property type="entry name" value="SPOB_a"/>
</dbReference>
<dbReference type="SUPFAM" id="SSF103190">
    <property type="entry name" value="Sensory domain-like"/>
    <property type="match status" value="1"/>
</dbReference>
<proteinExistence type="predicted"/>
<reference evidence="3 4" key="1">
    <citation type="submission" date="2016-07" db="EMBL/GenBank/DDBJ databases">
        <title>Caryophanon tenue genome sequencing.</title>
        <authorList>
            <person name="Verma A."/>
            <person name="Pal Y."/>
            <person name="Krishnamurthi S."/>
        </authorList>
    </citation>
    <scope>NUCLEOTIDE SEQUENCE [LARGE SCALE GENOMIC DNA]</scope>
    <source>
        <strain evidence="3 4">DSM 14152</strain>
    </source>
</reference>
<comment type="caution">
    <text evidence="3">The sequence shown here is derived from an EMBL/GenBank/DDBJ whole genome shotgun (WGS) entry which is preliminary data.</text>
</comment>
<keyword evidence="3" id="KW-0808">Transferase</keyword>
<keyword evidence="4" id="KW-1185">Reference proteome</keyword>
<dbReference type="InterPro" id="IPR032834">
    <property type="entry name" value="NatK-like_C"/>
</dbReference>
<keyword evidence="1" id="KW-0812">Transmembrane</keyword>
<evidence type="ECO:0000313" key="3">
    <source>
        <dbReference type="EMBL" id="OCS84861.1"/>
    </source>
</evidence>
<protein>
    <submittedName>
        <fullName evidence="3">Histidine kinase</fullName>
    </submittedName>
</protein>
<dbReference type="GO" id="GO:0016301">
    <property type="term" value="F:kinase activity"/>
    <property type="evidence" value="ECO:0007669"/>
    <property type="project" value="UniProtKB-KW"/>
</dbReference>
<dbReference type="Proteomes" id="UP000093199">
    <property type="component" value="Unassembled WGS sequence"/>
</dbReference>
<evidence type="ECO:0000256" key="1">
    <source>
        <dbReference type="SAM" id="Phobius"/>
    </source>
</evidence>
<keyword evidence="3" id="KW-0418">Kinase</keyword>
<accession>A0A1C0YCI6</accession>
<dbReference type="STRING" id="33978.A6M13_14700"/>
<dbReference type="InterPro" id="IPR036890">
    <property type="entry name" value="HATPase_C_sf"/>
</dbReference>